<gene>
    <name evidence="2" type="ORF">ElP_03420</name>
</gene>
<feature type="region of interest" description="Disordered" evidence="1">
    <location>
        <begin position="243"/>
        <end position="283"/>
    </location>
</feature>
<dbReference type="Proteomes" id="UP000317835">
    <property type="component" value="Chromosome"/>
</dbReference>
<evidence type="ECO:0000313" key="3">
    <source>
        <dbReference type="Proteomes" id="UP000317835"/>
    </source>
</evidence>
<feature type="region of interest" description="Disordered" evidence="1">
    <location>
        <begin position="67"/>
        <end position="226"/>
    </location>
</feature>
<feature type="compositionally biased region" description="Basic and acidic residues" evidence="1">
    <location>
        <begin position="93"/>
        <end position="119"/>
    </location>
</feature>
<dbReference type="KEGG" id="tpla:ElP_03420"/>
<proteinExistence type="predicted"/>
<reference evidence="2 3" key="1">
    <citation type="submission" date="2019-02" db="EMBL/GenBank/DDBJ databases">
        <title>Deep-cultivation of Planctomycetes and their phenomic and genomic characterization uncovers novel biology.</title>
        <authorList>
            <person name="Wiegand S."/>
            <person name="Jogler M."/>
            <person name="Boedeker C."/>
            <person name="Pinto D."/>
            <person name="Vollmers J."/>
            <person name="Rivas-Marin E."/>
            <person name="Kohn T."/>
            <person name="Peeters S.H."/>
            <person name="Heuer A."/>
            <person name="Rast P."/>
            <person name="Oberbeckmann S."/>
            <person name="Bunk B."/>
            <person name="Jeske O."/>
            <person name="Meyerdierks A."/>
            <person name="Storesund J.E."/>
            <person name="Kallscheuer N."/>
            <person name="Luecker S."/>
            <person name="Lage O.M."/>
            <person name="Pohl T."/>
            <person name="Merkel B.J."/>
            <person name="Hornburger P."/>
            <person name="Mueller R.-W."/>
            <person name="Bruemmer F."/>
            <person name="Labrenz M."/>
            <person name="Spormann A.M."/>
            <person name="Op den Camp H."/>
            <person name="Overmann J."/>
            <person name="Amann R."/>
            <person name="Jetten M.S.M."/>
            <person name="Mascher T."/>
            <person name="Medema M.H."/>
            <person name="Devos D.P."/>
            <person name="Kaster A.-K."/>
            <person name="Ovreas L."/>
            <person name="Rohde M."/>
            <person name="Galperin M.Y."/>
            <person name="Jogler C."/>
        </authorList>
    </citation>
    <scope>NUCLEOTIDE SEQUENCE [LARGE SCALE GENOMIC DNA]</scope>
    <source>
        <strain evidence="2 3">ElP</strain>
    </source>
</reference>
<dbReference type="AlphaFoldDB" id="A0A518GV90"/>
<dbReference type="EMBL" id="CP036426">
    <property type="protein sequence ID" value="QDV32509.1"/>
    <property type="molecule type" value="Genomic_DNA"/>
</dbReference>
<feature type="region of interest" description="Disordered" evidence="1">
    <location>
        <begin position="1"/>
        <end position="35"/>
    </location>
</feature>
<sequence>MRAVLARPARRPESGNSPGPTSLPKRTRPPRRNPMSLHLFSTIDVAPIRRTARQIIGRPVAHIAFEARAVPASPPRRRTQPLSPPSPPPSFPKRAEHSRRNSNHQRDLSSDKLDRDWRTARRSPRVRPAAPSASLVSKAATIREALGAPIGRNRSRTRRVGTARAPRPDEGRGRPSVGRDGARSEAIPIDATLAPGTEIGRTEGRTSGAPSRARTGRTVVATGIPLPPRGPVRYTVRFARQARGRCAETRRDPTTIQSSVPAPALDRRHDPAPTSTEPEIRGR</sequence>
<accession>A0A518GV90</accession>
<evidence type="ECO:0000313" key="2">
    <source>
        <dbReference type="EMBL" id="QDV32509.1"/>
    </source>
</evidence>
<protein>
    <submittedName>
        <fullName evidence="2">Uncharacterized protein</fullName>
    </submittedName>
</protein>
<keyword evidence="3" id="KW-1185">Reference proteome</keyword>
<feature type="compositionally biased region" description="Pro residues" evidence="1">
    <location>
        <begin position="82"/>
        <end position="91"/>
    </location>
</feature>
<organism evidence="2 3">
    <name type="scientific">Tautonia plasticadhaerens</name>
    <dbReference type="NCBI Taxonomy" id="2527974"/>
    <lineage>
        <taxon>Bacteria</taxon>
        <taxon>Pseudomonadati</taxon>
        <taxon>Planctomycetota</taxon>
        <taxon>Planctomycetia</taxon>
        <taxon>Isosphaerales</taxon>
        <taxon>Isosphaeraceae</taxon>
        <taxon>Tautonia</taxon>
    </lineage>
</organism>
<name>A0A518GV90_9BACT</name>
<evidence type="ECO:0000256" key="1">
    <source>
        <dbReference type="SAM" id="MobiDB-lite"/>
    </source>
</evidence>